<evidence type="ECO:0000256" key="2">
    <source>
        <dbReference type="ARBA" id="ARBA00005221"/>
    </source>
</evidence>
<gene>
    <name evidence="17" type="ORF">FDP25_01755</name>
</gene>
<dbReference type="GO" id="GO:0046872">
    <property type="term" value="F:metal ion binding"/>
    <property type="evidence" value="ECO:0007669"/>
    <property type="project" value="UniProtKB-KW"/>
</dbReference>
<comment type="caution">
    <text evidence="17">The sequence shown here is derived from an EMBL/GenBank/DDBJ whole genome shotgun (WGS) entry which is preliminary data.</text>
</comment>
<dbReference type="Gene3D" id="1.10.600.10">
    <property type="entry name" value="Farnesyl Diphosphate Synthase"/>
    <property type="match status" value="1"/>
</dbReference>
<evidence type="ECO:0000256" key="12">
    <source>
        <dbReference type="ARBA" id="ARBA00023818"/>
    </source>
</evidence>
<evidence type="ECO:0000256" key="15">
    <source>
        <dbReference type="ARBA" id="ARBA00054703"/>
    </source>
</evidence>
<dbReference type="Proteomes" id="UP000564704">
    <property type="component" value="Unassembled WGS sequence"/>
</dbReference>
<dbReference type="InterPro" id="IPR033749">
    <property type="entry name" value="Polyprenyl_synt_CS"/>
</dbReference>
<proteinExistence type="inferred from homology"/>
<comment type="cofactor">
    <cofactor evidence="1">
        <name>Mg(2+)</name>
        <dbReference type="ChEBI" id="CHEBI:18420"/>
    </cofactor>
</comment>
<dbReference type="NCBIfam" id="NF045485">
    <property type="entry name" value="FPPsyn"/>
    <property type="match status" value="1"/>
</dbReference>
<name>A0A844CVK4_9RHOB</name>
<dbReference type="FunFam" id="1.10.600.10:FF:000001">
    <property type="entry name" value="Geranylgeranyl diphosphate synthase"/>
    <property type="match status" value="1"/>
</dbReference>
<dbReference type="PANTHER" id="PTHR43281:SF1">
    <property type="entry name" value="FARNESYL DIPHOSPHATE SYNTHASE"/>
    <property type="match status" value="1"/>
</dbReference>
<evidence type="ECO:0000256" key="10">
    <source>
        <dbReference type="ARBA" id="ARBA00023171"/>
    </source>
</evidence>
<evidence type="ECO:0000256" key="8">
    <source>
        <dbReference type="ARBA" id="ARBA00022746"/>
    </source>
</evidence>
<dbReference type="InterPro" id="IPR000092">
    <property type="entry name" value="Polyprenyl_synt"/>
</dbReference>
<evidence type="ECO:0000256" key="3">
    <source>
        <dbReference type="ARBA" id="ARBA00006706"/>
    </source>
</evidence>
<dbReference type="AlphaFoldDB" id="A0A844CVK4"/>
<dbReference type="PANTHER" id="PTHR43281">
    <property type="entry name" value="FARNESYL DIPHOSPHATE SYNTHASE"/>
    <property type="match status" value="1"/>
</dbReference>
<evidence type="ECO:0000256" key="1">
    <source>
        <dbReference type="ARBA" id="ARBA00001946"/>
    </source>
</evidence>
<comment type="pathway">
    <text evidence="2">Isoprenoid biosynthesis; geranylgeranyl diphosphate biosynthesis; geranylgeranyl diphosphate from farnesyl diphosphate and isopentenyl diphosphate: step 1/1.</text>
</comment>
<dbReference type="SFLD" id="SFLDS00005">
    <property type="entry name" value="Isoprenoid_Synthase_Type_I"/>
    <property type="match status" value="1"/>
</dbReference>
<dbReference type="GO" id="GO:0005737">
    <property type="term" value="C:cytoplasm"/>
    <property type="evidence" value="ECO:0007669"/>
    <property type="project" value="UniProtKB-ARBA"/>
</dbReference>
<dbReference type="Pfam" id="PF00348">
    <property type="entry name" value="polyprenyl_synt"/>
    <property type="match status" value="1"/>
</dbReference>
<dbReference type="CDD" id="cd00685">
    <property type="entry name" value="Trans_IPPS_HT"/>
    <property type="match status" value="1"/>
</dbReference>
<accession>A0A844CVK4</accession>
<dbReference type="EMBL" id="SZWE01000001">
    <property type="protein sequence ID" value="MRU14144.1"/>
    <property type="molecule type" value="Genomic_DNA"/>
</dbReference>
<organism evidence="17 18">
    <name type="scientific">Roseovarius bejariae</name>
    <dbReference type="NCBI Taxonomy" id="2576383"/>
    <lineage>
        <taxon>Bacteria</taxon>
        <taxon>Pseudomonadati</taxon>
        <taxon>Pseudomonadota</taxon>
        <taxon>Alphaproteobacteria</taxon>
        <taxon>Rhodobacterales</taxon>
        <taxon>Roseobacteraceae</taxon>
        <taxon>Roseovarius</taxon>
    </lineage>
</organism>
<evidence type="ECO:0000256" key="16">
    <source>
        <dbReference type="RuleBase" id="RU004466"/>
    </source>
</evidence>
<evidence type="ECO:0000256" key="7">
    <source>
        <dbReference type="ARBA" id="ARBA00022723"/>
    </source>
</evidence>
<keyword evidence="5" id="KW-0602">Photosynthesis</keyword>
<dbReference type="InterPro" id="IPR053378">
    <property type="entry name" value="Prenyl_diphosphate_synthase"/>
</dbReference>
<evidence type="ECO:0000256" key="13">
    <source>
        <dbReference type="ARBA" id="ARBA00032052"/>
    </source>
</evidence>
<dbReference type="SFLD" id="SFLDG01017">
    <property type="entry name" value="Polyprenyl_Transferase_Like"/>
    <property type="match status" value="1"/>
</dbReference>
<keyword evidence="7" id="KW-0479">Metal-binding</keyword>
<dbReference type="InterPro" id="IPR008949">
    <property type="entry name" value="Isoprenoid_synthase_dom_sf"/>
</dbReference>
<keyword evidence="18" id="KW-1185">Reference proteome</keyword>
<evidence type="ECO:0000256" key="11">
    <source>
        <dbReference type="ARBA" id="ARBA00023229"/>
    </source>
</evidence>
<dbReference type="SUPFAM" id="SSF48576">
    <property type="entry name" value="Terpenoid synthases"/>
    <property type="match status" value="1"/>
</dbReference>
<keyword evidence="8" id="KW-0125">Carotenoid biosynthesis</keyword>
<evidence type="ECO:0000313" key="18">
    <source>
        <dbReference type="Proteomes" id="UP000564704"/>
    </source>
</evidence>
<comment type="similarity">
    <text evidence="3 16">Belongs to the FPP/GGPP synthase family.</text>
</comment>
<dbReference type="EC" id="2.5.1.29" evidence="4"/>
<evidence type="ECO:0000256" key="4">
    <source>
        <dbReference type="ARBA" id="ARBA00012382"/>
    </source>
</evidence>
<reference evidence="17 18" key="1">
    <citation type="submission" date="2019-05" db="EMBL/GenBank/DDBJ databases">
        <title>Roseovarius bejariae sp. nov., a moderately halophylic bacterium isolated from a saline soil in Rambla Salada (Murcia).</title>
        <authorList>
            <person name="Castro D.J."/>
            <person name="Gomez-Altuve A."/>
            <person name="Reina J.C."/>
            <person name="Rodriguez M."/>
            <person name="Sampedro I."/>
            <person name="Llamas I."/>
            <person name="Martinez-Checa F."/>
        </authorList>
    </citation>
    <scope>NUCLEOTIDE SEQUENCE [LARGE SCALE GENOMIC DNA]</scope>
    <source>
        <strain evidence="17 18">A21</strain>
    </source>
</reference>
<protein>
    <recommendedName>
        <fullName evidence="12">Geranylgeranyl diphosphate synthase</fullName>
        <ecNumber evidence="4">2.5.1.29</ecNumber>
    </recommendedName>
    <alternativeName>
        <fullName evidence="13">Farnesyltranstransferase</fullName>
    </alternativeName>
</protein>
<keyword evidence="10" id="KW-0149">Chlorophyll biosynthesis</keyword>
<sequence>MSDAKQDALGEGDNDLTQAMRYALSGGKALRAFLVLESARMNRISAGTALRPALAIECIHAYSLVHDDLPCMDDDDLRRGQPTVHRKWNEHTAVLAGDALQTLAFELICETRETPPQVQIALIRSLAIAAGHRGMVGGQMMDIEAETSDAPYSLEQIKQVQHGKTGALIRWSARAGAVLAEADDAHWQALDTYGECLGLAFQIWDDVLDIEGDAKEMGKAVGKDENRGKATFVSHMGLDGAKEYAAELVHKACTALDIYEEQGDCLREAARFVISRRV</sequence>
<evidence type="ECO:0000256" key="9">
    <source>
        <dbReference type="ARBA" id="ARBA00022842"/>
    </source>
</evidence>
<evidence type="ECO:0000313" key="17">
    <source>
        <dbReference type="EMBL" id="MRU14144.1"/>
    </source>
</evidence>
<dbReference type="PROSITE" id="PS00723">
    <property type="entry name" value="POLYPRENYL_SYNTHASE_1"/>
    <property type="match status" value="1"/>
</dbReference>
<evidence type="ECO:0000256" key="6">
    <source>
        <dbReference type="ARBA" id="ARBA00022679"/>
    </source>
</evidence>
<comment type="catalytic activity">
    <reaction evidence="14">
        <text>isopentenyl diphosphate + (2E,6E)-farnesyl diphosphate = (2E,6E,10E)-geranylgeranyl diphosphate + diphosphate</text>
        <dbReference type="Rhea" id="RHEA:17653"/>
        <dbReference type="ChEBI" id="CHEBI:33019"/>
        <dbReference type="ChEBI" id="CHEBI:58756"/>
        <dbReference type="ChEBI" id="CHEBI:128769"/>
        <dbReference type="ChEBI" id="CHEBI:175763"/>
        <dbReference type="EC" id="2.5.1.29"/>
    </reaction>
</comment>
<evidence type="ECO:0000256" key="5">
    <source>
        <dbReference type="ARBA" id="ARBA00022531"/>
    </source>
</evidence>
<comment type="function">
    <text evidence="15">Catalyzes the condensation of farnesyl diphosphate (FPP) and isopentenyl diphosphate (IPP) to yield geranylgeranyl diphosphate (GGPP) needed for biosynthesis of carotenoids and diterpenes.</text>
</comment>
<keyword evidence="6 16" id="KW-0808">Transferase</keyword>
<dbReference type="OrthoDB" id="9805316at2"/>
<dbReference type="GO" id="GO:0015979">
    <property type="term" value="P:photosynthesis"/>
    <property type="evidence" value="ECO:0007669"/>
    <property type="project" value="UniProtKB-KW"/>
</dbReference>
<evidence type="ECO:0000256" key="14">
    <source>
        <dbReference type="ARBA" id="ARBA00048119"/>
    </source>
</evidence>
<dbReference type="GO" id="GO:0015995">
    <property type="term" value="P:chlorophyll biosynthetic process"/>
    <property type="evidence" value="ECO:0007669"/>
    <property type="project" value="UniProtKB-KW"/>
</dbReference>
<keyword evidence="11" id="KW-0414">Isoprene biosynthesis</keyword>
<keyword evidence="9" id="KW-0460">Magnesium</keyword>
<dbReference type="PROSITE" id="PS00444">
    <property type="entry name" value="POLYPRENYL_SYNTHASE_2"/>
    <property type="match status" value="1"/>
</dbReference>
<dbReference type="GO" id="GO:0016117">
    <property type="term" value="P:carotenoid biosynthetic process"/>
    <property type="evidence" value="ECO:0007669"/>
    <property type="project" value="UniProtKB-KW"/>
</dbReference>
<dbReference type="GO" id="GO:0004311">
    <property type="term" value="F:geranylgeranyl diphosphate synthase activity"/>
    <property type="evidence" value="ECO:0007669"/>
    <property type="project" value="UniProtKB-EC"/>
</dbReference>